<dbReference type="Pfam" id="PF05661">
    <property type="entry name" value="DUF808"/>
    <property type="match status" value="1"/>
</dbReference>
<keyword evidence="1" id="KW-0472">Membrane</keyword>
<organism evidence="2 3">
    <name type="scientific">Tsuneonella dongtanensis</name>
    <dbReference type="NCBI Taxonomy" id="692370"/>
    <lineage>
        <taxon>Bacteria</taxon>
        <taxon>Pseudomonadati</taxon>
        <taxon>Pseudomonadota</taxon>
        <taxon>Alphaproteobacteria</taxon>
        <taxon>Sphingomonadales</taxon>
        <taxon>Erythrobacteraceae</taxon>
        <taxon>Tsuneonella</taxon>
    </lineage>
</organism>
<reference evidence="2 3" key="1">
    <citation type="submission" date="2016-07" db="EMBL/GenBank/DDBJ databases">
        <title>Complete genome sequence of Altererythrobacter dongtanensis KCTC 22672, a type strain with esterase isolated from tidal flat.</title>
        <authorList>
            <person name="Cheng H."/>
            <person name="Wu Y.-H."/>
            <person name="Zhou P."/>
            <person name="Huo Y.-Y."/>
            <person name="Wang C.-S."/>
            <person name="Xu X.-W."/>
        </authorList>
    </citation>
    <scope>NUCLEOTIDE SEQUENCE [LARGE SCALE GENOMIC DNA]</scope>
    <source>
        <strain evidence="2 3">KCTC 22672</strain>
    </source>
</reference>
<accession>A0A1B2AEE6</accession>
<feature type="transmembrane region" description="Helical" evidence="1">
    <location>
        <begin position="170"/>
        <end position="196"/>
    </location>
</feature>
<evidence type="ECO:0000313" key="3">
    <source>
        <dbReference type="Proteomes" id="UP000092932"/>
    </source>
</evidence>
<dbReference type="GO" id="GO:0005886">
    <property type="term" value="C:plasma membrane"/>
    <property type="evidence" value="ECO:0007669"/>
    <property type="project" value="TreeGrafter"/>
</dbReference>
<dbReference type="KEGG" id="ado:A6F68_01999"/>
<sequence>MPGGLVALLDDVSVIARMAAASIDDVGAAVGKAGSKAAGVVIDDAAVTPSYVTGLDPARELPIIAKITRGSLKNKLLFLLPGALLLSWLLPQAITYILILGGSYLAFEGAEKVLEKLGGEKHGKTLEDAIEDPAKFEEQRVAGAIRTDLILSAEIMAISLNEIASITDSFWMRAIALAAVAIAITLIVYGAVAIIVKMDDVGLHLAERDSPTAQSVGRLLLKAMPKVLAVLSFVGTIAMLWVGGGILIHSLHELGIHGPSDWAHGVQHAVEAATGGLAGILGWLTYAVISALVGLMLGFLIVFVLHKVVGMGHGVGERAEAH</sequence>
<keyword evidence="1" id="KW-0812">Transmembrane</keyword>
<dbReference type="PIRSF" id="PIRSF016660">
    <property type="entry name" value="YedI"/>
    <property type="match status" value="1"/>
</dbReference>
<feature type="transmembrane region" description="Helical" evidence="1">
    <location>
        <begin position="227"/>
        <end position="248"/>
    </location>
</feature>
<dbReference type="PANTHER" id="PTHR30503">
    <property type="entry name" value="INNER MEMBRANE PROTEIN YEDI"/>
    <property type="match status" value="1"/>
</dbReference>
<dbReference type="InterPro" id="IPR008526">
    <property type="entry name" value="YedI"/>
</dbReference>
<dbReference type="STRING" id="692370.A6F68_01999"/>
<dbReference type="Proteomes" id="UP000092932">
    <property type="component" value="Chromosome"/>
</dbReference>
<evidence type="ECO:0000256" key="1">
    <source>
        <dbReference type="SAM" id="Phobius"/>
    </source>
</evidence>
<protein>
    <submittedName>
        <fullName evidence="2">Inner membrane protein YedI</fullName>
    </submittedName>
</protein>
<gene>
    <name evidence="2" type="primary">yedI</name>
    <name evidence="2" type="ORF">A6F68_01999</name>
</gene>
<proteinExistence type="predicted"/>
<dbReference type="AlphaFoldDB" id="A0A1B2AEE6"/>
<evidence type="ECO:0000313" key="2">
    <source>
        <dbReference type="EMBL" id="ANY20507.1"/>
    </source>
</evidence>
<name>A0A1B2AEE6_9SPHN</name>
<dbReference type="PANTHER" id="PTHR30503:SF3">
    <property type="entry name" value="INNER MEMBRANE PROTEIN YEDI"/>
    <property type="match status" value="1"/>
</dbReference>
<feature type="transmembrane region" description="Helical" evidence="1">
    <location>
        <begin position="283"/>
        <end position="305"/>
    </location>
</feature>
<keyword evidence="3" id="KW-1185">Reference proteome</keyword>
<dbReference type="OrthoDB" id="9814178at2"/>
<dbReference type="EMBL" id="CP016591">
    <property type="protein sequence ID" value="ANY20507.1"/>
    <property type="molecule type" value="Genomic_DNA"/>
</dbReference>
<feature type="transmembrane region" description="Helical" evidence="1">
    <location>
        <begin position="76"/>
        <end position="99"/>
    </location>
</feature>
<dbReference type="RefSeq" id="WP_074428306.1">
    <property type="nucleotide sequence ID" value="NZ_CP016591.1"/>
</dbReference>
<keyword evidence="1" id="KW-1133">Transmembrane helix</keyword>
<dbReference type="PATRIC" id="fig|692370.5.peg.2015"/>